<dbReference type="Pfam" id="PF01040">
    <property type="entry name" value="UbiA"/>
    <property type="match status" value="1"/>
</dbReference>
<feature type="compositionally biased region" description="Polar residues" evidence="5">
    <location>
        <begin position="1"/>
        <end position="18"/>
    </location>
</feature>
<dbReference type="InterPro" id="IPR000537">
    <property type="entry name" value="UbiA_prenyltransferase"/>
</dbReference>
<accession>A0A840WIW1</accession>
<feature type="transmembrane region" description="Helical" evidence="6">
    <location>
        <begin position="272"/>
        <end position="291"/>
    </location>
</feature>
<keyword evidence="2 6" id="KW-0812">Transmembrane</keyword>
<dbReference type="EMBL" id="JACHDO010000001">
    <property type="protein sequence ID" value="MBB5495393.1"/>
    <property type="molecule type" value="Genomic_DNA"/>
</dbReference>
<sequence length="330" mass="35284">MTPITSSANETENGSGRSATAGPRHLLRVGELSRALVRACRPRQWLKNLLVFAAPATAGAFGDPRTLLLCAAAFALFCVAASGTYLLNDVRDVHRDREHPRKRRRPVASGDLPVPFAVVTGVLFVTTAPLASLALGDWRLTLLFAGYVLLTLAYTHYLKDVVICDLVAVASCHMLRAMAGGYAAGVELTSWFVIVVALAALLVVVGKREAELRTARPDGPAEPGAPAGHSVCRTRAALHGYTVGYLSQMRVMASGAMVVTYCLWALDQGGGPQSVFHAASIVPFIMFVLRYNLLVDRGAGEEPEEIALRDRPLQLVLVALGLLVGLGIYL</sequence>
<reference evidence="7 8" key="1">
    <citation type="submission" date="2020-08" db="EMBL/GenBank/DDBJ databases">
        <title>Sequencing the genomes of 1000 actinobacteria strains.</title>
        <authorList>
            <person name="Klenk H.-P."/>
        </authorList>
    </citation>
    <scope>NUCLEOTIDE SEQUENCE [LARGE SCALE GENOMIC DNA]</scope>
    <source>
        <strain evidence="7 8">DSM 44598</strain>
    </source>
</reference>
<evidence type="ECO:0000313" key="8">
    <source>
        <dbReference type="Proteomes" id="UP000579647"/>
    </source>
</evidence>
<dbReference type="Gene3D" id="1.10.357.140">
    <property type="entry name" value="UbiA prenyltransferase"/>
    <property type="match status" value="1"/>
</dbReference>
<organism evidence="7 8">
    <name type="scientific">Nocardiopsis metallicus</name>
    <dbReference type="NCBI Taxonomy" id="179819"/>
    <lineage>
        <taxon>Bacteria</taxon>
        <taxon>Bacillati</taxon>
        <taxon>Actinomycetota</taxon>
        <taxon>Actinomycetes</taxon>
        <taxon>Streptosporangiales</taxon>
        <taxon>Nocardiopsidaceae</taxon>
        <taxon>Nocardiopsis</taxon>
    </lineage>
</organism>
<dbReference type="InterPro" id="IPR044878">
    <property type="entry name" value="UbiA_sf"/>
</dbReference>
<keyword evidence="8" id="KW-1185">Reference proteome</keyword>
<evidence type="ECO:0000313" key="7">
    <source>
        <dbReference type="EMBL" id="MBB5495393.1"/>
    </source>
</evidence>
<gene>
    <name evidence="7" type="ORF">HNR07_006530</name>
</gene>
<evidence type="ECO:0000256" key="5">
    <source>
        <dbReference type="SAM" id="MobiDB-lite"/>
    </source>
</evidence>
<comment type="caution">
    <text evidence="7">The sequence shown here is derived from an EMBL/GenBank/DDBJ whole genome shotgun (WGS) entry which is preliminary data.</text>
</comment>
<dbReference type="GO" id="GO:0016765">
    <property type="term" value="F:transferase activity, transferring alkyl or aryl (other than methyl) groups"/>
    <property type="evidence" value="ECO:0007669"/>
    <property type="project" value="InterPro"/>
</dbReference>
<proteinExistence type="predicted"/>
<keyword evidence="7" id="KW-0808">Transferase</keyword>
<dbReference type="RefSeq" id="WP_184370195.1">
    <property type="nucleotide sequence ID" value="NZ_BAAAKM010000070.1"/>
</dbReference>
<keyword evidence="4 6" id="KW-0472">Membrane</keyword>
<feature type="transmembrane region" description="Helical" evidence="6">
    <location>
        <begin position="243"/>
        <end position="266"/>
    </location>
</feature>
<evidence type="ECO:0000256" key="2">
    <source>
        <dbReference type="ARBA" id="ARBA00022692"/>
    </source>
</evidence>
<dbReference type="CDD" id="cd13963">
    <property type="entry name" value="PT_UbiA_2"/>
    <property type="match status" value="1"/>
</dbReference>
<feature type="transmembrane region" description="Helical" evidence="6">
    <location>
        <begin position="188"/>
        <end position="206"/>
    </location>
</feature>
<dbReference type="AlphaFoldDB" id="A0A840WIW1"/>
<keyword evidence="3 6" id="KW-1133">Transmembrane helix</keyword>
<feature type="transmembrane region" description="Helical" evidence="6">
    <location>
        <begin position="66"/>
        <end position="87"/>
    </location>
</feature>
<dbReference type="GO" id="GO:0016757">
    <property type="term" value="F:glycosyltransferase activity"/>
    <property type="evidence" value="ECO:0007669"/>
    <property type="project" value="UniProtKB-KW"/>
</dbReference>
<feature type="transmembrane region" description="Helical" evidence="6">
    <location>
        <begin position="108"/>
        <end position="132"/>
    </location>
</feature>
<feature type="transmembrane region" description="Helical" evidence="6">
    <location>
        <begin position="312"/>
        <end position="329"/>
    </location>
</feature>
<comment type="subcellular location">
    <subcellularLocation>
        <location evidence="1">Membrane</location>
        <topology evidence="1">Multi-pass membrane protein</topology>
    </subcellularLocation>
</comment>
<evidence type="ECO:0000256" key="3">
    <source>
        <dbReference type="ARBA" id="ARBA00022989"/>
    </source>
</evidence>
<evidence type="ECO:0000256" key="1">
    <source>
        <dbReference type="ARBA" id="ARBA00004141"/>
    </source>
</evidence>
<name>A0A840WIW1_9ACTN</name>
<evidence type="ECO:0000256" key="4">
    <source>
        <dbReference type="ARBA" id="ARBA00023136"/>
    </source>
</evidence>
<dbReference type="Proteomes" id="UP000579647">
    <property type="component" value="Unassembled WGS sequence"/>
</dbReference>
<feature type="region of interest" description="Disordered" evidence="5">
    <location>
        <begin position="1"/>
        <end position="22"/>
    </location>
</feature>
<protein>
    <submittedName>
        <fullName evidence="7">Decaprenyl-phosphate phosphoribosyltransferase</fullName>
        <ecNumber evidence="7">2.4.2.45</ecNumber>
    </submittedName>
</protein>
<dbReference type="GO" id="GO:0016020">
    <property type="term" value="C:membrane"/>
    <property type="evidence" value="ECO:0007669"/>
    <property type="project" value="UniProtKB-SubCell"/>
</dbReference>
<keyword evidence="7" id="KW-0328">Glycosyltransferase</keyword>
<dbReference type="NCBIfam" id="NF008978">
    <property type="entry name" value="PRK12324.1-4"/>
    <property type="match status" value="1"/>
</dbReference>
<evidence type="ECO:0000256" key="6">
    <source>
        <dbReference type="SAM" id="Phobius"/>
    </source>
</evidence>
<dbReference type="EC" id="2.4.2.45" evidence="7"/>